<feature type="compositionally biased region" description="Low complexity" evidence="1">
    <location>
        <begin position="191"/>
        <end position="202"/>
    </location>
</feature>
<feature type="region of interest" description="Disordered" evidence="1">
    <location>
        <begin position="388"/>
        <end position="746"/>
    </location>
</feature>
<sequence length="1469" mass="156035">MPSTHEPHSQRTILRRVPASPPDAGKKTLERSRTRSSPSLASNAAASSSASSSSTSLPRTILPAARSGTFGPIETHRRRTEQSEPAMSSTEQSSRPRTLSASSSGHSHGRQSVKARPPTPGSGHGVVHPSVPSAPYAKPQPALRAHSYSAGTPSRGPQLNSEPAQNSRIPHRTTSSGLTGINTPSSPPNATPSRRPSLASPLPATPIIPSHLPKAAVRAAPAPLNLTPPGGTPLRHHFHTGSVSSPHSSQPSPGYNAHSATPPHSATVNQAQQAWTSHAQYINVPRGPANVGTSGSLPDSPSTRAMMRRLLSKPAPISPAHRIFGGTSGSESDSQIRQRMRFRSSSPHSRVRAVKTDGEEDKYAPGGIEFDMDLGVLDRTIATLGQWTNPSKEQVVSSAGPPQEAKEKEREKRPRNVLRRRPSTNTQSPSSSKSSLQTPVAPAQARRPSISAPHLSTPQHIPSPAPRNAHIPPLAAFPPLGISPPSQPHAAEIGAPQPNRGAPKNMHRSASASAALPASGRIPRVHTAPQVLHPHLPAHHQQDQQDRSPHHPSHPPLSPGDRQVFTSPHSIQPQPLQAATAARHQYPRMRPQGARSPTGSPGSSHGSSQLSPIVSGLVVPGGPASPAPASPALSSSSKRMSTSAKPTPAASVVEAYQKQERAREERRRAAEVERAQMRREAERGDGSGAMALRGAAPPELRAHSFPGPRRDSVSGLDALVEEKQRSDVSEHGRLLGAGGGPAGSTVTVDTLASVQTFDSGPRIYDDESMSDGGKGFATIARIVGGPSQTTGVPQRKLVKSISMGSPLISKQVQNDVDEEEDVSPYYTVLGSSSTRVAAGASPDVGWTPAFGPGHWEVDVLGRSTTIAGGGLAKEKDGKAKESLGRTLSRKVSGRWRKQGGAVVDTVADGERQMRMATAERISMQERRKTGGPMRRDNLGDEQLATMHKRRSLRLSIDKFSDFVDEQPPVPSLAKHVTARNAMAASTNPTQHDPLNDVAVERQEKKTDKMKKVEASPTGSQASGTTSKFWKLMRRISVGGLKEKYHDTSPPPPVPALPKDLQSSFPPLQASSSNESFRKNIHASRSQELSEPRKNRAVSVSPIAFAPTSQIPRHRKSSTVIVPSSSTQSRPSTTTVSSSPVSSDIASAKFFHLPRSNNSSTSSFNDHQVPPLPSKLLQHIVPPSELDKSYVQESQATSPRTRGISESTHRAPFMDEDWSIVPSPSVELPSLPFPPPRRPVTAPAGQPADDGTPGRSESPTIPSFSNTAAVNAFPARRLSAALSAKSRNSPSSPYPTSPASPLPSAGLPVTPTAPPPRPLRSAQRPTTAPTRAAIFEEPLHPNPTIVVNDMSTGRRSESHARHRRSSGELSGTSTGTTRPRRRSSSFGATTRSSIISSRRSVSPPPGAPAGDTTVVFRELDGARPRQPLTEVEKAARWDDLLERSARAGGTLHLAGGARMLPSDNMRPSRS</sequence>
<feature type="compositionally biased region" description="Low complexity" evidence="1">
    <location>
        <begin position="1220"/>
        <end position="1229"/>
    </location>
</feature>
<feature type="compositionally biased region" description="Low complexity" evidence="1">
    <location>
        <begin position="1274"/>
        <end position="1283"/>
    </location>
</feature>
<feature type="compositionally biased region" description="Low complexity" evidence="1">
    <location>
        <begin position="1366"/>
        <end position="1376"/>
    </location>
</feature>
<name>A0A0D2P0H8_HYPSF</name>
<feature type="compositionally biased region" description="Polar residues" evidence="1">
    <location>
        <begin position="1060"/>
        <end position="1074"/>
    </location>
</feature>
<feature type="compositionally biased region" description="Low complexity" evidence="1">
    <location>
        <begin position="509"/>
        <end position="519"/>
    </location>
</feature>
<evidence type="ECO:0000313" key="2">
    <source>
        <dbReference type="EMBL" id="KJA14165.1"/>
    </source>
</evidence>
<feature type="compositionally biased region" description="Polar residues" evidence="1">
    <location>
        <begin position="983"/>
        <end position="992"/>
    </location>
</feature>
<feature type="compositionally biased region" description="Polar residues" evidence="1">
    <location>
        <begin position="564"/>
        <end position="577"/>
    </location>
</feature>
<feature type="compositionally biased region" description="Low complexity" evidence="1">
    <location>
        <begin position="1390"/>
        <end position="1400"/>
    </location>
</feature>
<feature type="compositionally biased region" description="Polar residues" evidence="1">
    <location>
        <begin position="388"/>
        <end position="397"/>
    </location>
</feature>
<feature type="compositionally biased region" description="Polar residues" evidence="1">
    <location>
        <begin position="1016"/>
        <end position="1027"/>
    </location>
</feature>
<feature type="compositionally biased region" description="Basic and acidic residues" evidence="1">
    <location>
        <begin position="24"/>
        <end position="33"/>
    </location>
</feature>
<dbReference type="STRING" id="945553.A0A0D2P0H8"/>
<keyword evidence="3" id="KW-1185">Reference proteome</keyword>
<feature type="compositionally biased region" description="Polar residues" evidence="1">
    <location>
        <begin position="1254"/>
        <end position="1268"/>
    </location>
</feature>
<feature type="region of interest" description="Disordered" evidence="1">
    <location>
        <begin position="1040"/>
        <end position="1411"/>
    </location>
</feature>
<feature type="compositionally biased region" description="Low complexity" evidence="1">
    <location>
        <begin position="1121"/>
        <end position="1142"/>
    </location>
</feature>
<feature type="compositionally biased region" description="Polar residues" evidence="1">
    <location>
        <begin position="1190"/>
        <end position="1205"/>
    </location>
</feature>
<feature type="compositionally biased region" description="Basic and acidic residues" evidence="1">
    <location>
        <begin position="998"/>
        <end position="1013"/>
    </location>
</feature>
<evidence type="ECO:0000313" key="3">
    <source>
        <dbReference type="Proteomes" id="UP000054270"/>
    </source>
</evidence>
<feature type="compositionally biased region" description="Low complexity" evidence="1">
    <location>
        <begin position="36"/>
        <end position="56"/>
    </location>
</feature>
<feature type="region of interest" description="Disordered" evidence="1">
    <location>
        <begin position="982"/>
        <end position="1028"/>
    </location>
</feature>
<feature type="compositionally biased region" description="Low complexity" evidence="1">
    <location>
        <begin position="596"/>
        <end position="622"/>
    </location>
</feature>
<dbReference type="OMA" id="HERRATK"/>
<feature type="compositionally biased region" description="Basic and acidic residues" evidence="1">
    <location>
        <begin position="720"/>
        <end position="733"/>
    </location>
</feature>
<feature type="compositionally biased region" description="Low complexity" evidence="1">
    <location>
        <begin position="93"/>
        <end position="104"/>
    </location>
</feature>
<dbReference type="OrthoDB" id="3364707at2759"/>
<feature type="compositionally biased region" description="Polar residues" evidence="1">
    <location>
        <begin position="258"/>
        <end position="273"/>
    </location>
</feature>
<feature type="compositionally biased region" description="Low complexity" evidence="1">
    <location>
        <begin position="242"/>
        <end position="253"/>
    </location>
</feature>
<feature type="compositionally biased region" description="Low complexity" evidence="1">
    <location>
        <begin position="423"/>
        <end position="439"/>
    </location>
</feature>
<reference evidence="3" key="1">
    <citation type="submission" date="2014-04" db="EMBL/GenBank/DDBJ databases">
        <title>Evolutionary Origins and Diversification of the Mycorrhizal Mutualists.</title>
        <authorList>
            <consortium name="DOE Joint Genome Institute"/>
            <consortium name="Mycorrhizal Genomics Consortium"/>
            <person name="Kohler A."/>
            <person name="Kuo A."/>
            <person name="Nagy L.G."/>
            <person name="Floudas D."/>
            <person name="Copeland A."/>
            <person name="Barry K.W."/>
            <person name="Cichocki N."/>
            <person name="Veneault-Fourrey C."/>
            <person name="LaButti K."/>
            <person name="Lindquist E.A."/>
            <person name="Lipzen A."/>
            <person name="Lundell T."/>
            <person name="Morin E."/>
            <person name="Murat C."/>
            <person name="Riley R."/>
            <person name="Ohm R."/>
            <person name="Sun H."/>
            <person name="Tunlid A."/>
            <person name="Henrissat B."/>
            <person name="Grigoriev I.V."/>
            <person name="Hibbett D.S."/>
            <person name="Martin F."/>
        </authorList>
    </citation>
    <scope>NUCLEOTIDE SEQUENCE [LARGE SCALE GENOMIC DNA]</scope>
    <source>
        <strain evidence="3">FD-334 SS-4</strain>
    </source>
</reference>
<feature type="compositionally biased region" description="Polar residues" evidence="1">
    <location>
        <begin position="329"/>
        <end position="348"/>
    </location>
</feature>
<dbReference type="EMBL" id="KN817691">
    <property type="protein sequence ID" value="KJA14165.1"/>
    <property type="molecule type" value="Genomic_DNA"/>
</dbReference>
<protein>
    <submittedName>
        <fullName evidence="2">Uncharacterized protein</fullName>
    </submittedName>
</protein>
<feature type="compositionally biased region" description="Low complexity" evidence="1">
    <location>
        <begin position="1323"/>
        <end position="1332"/>
    </location>
</feature>
<feature type="compositionally biased region" description="Basic and acidic residues" evidence="1">
    <location>
        <begin position="657"/>
        <end position="685"/>
    </location>
</feature>
<feature type="compositionally biased region" description="Basic and acidic residues" evidence="1">
    <location>
        <begin position="354"/>
        <end position="363"/>
    </location>
</feature>
<feature type="compositionally biased region" description="Polar residues" evidence="1">
    <location>
        <begin position="1154"/>
        <end position="1165"/>
    </location>
</feature>
<evidence type="ECO:0000256" key="1">
    <source>
        <dbReference type="SAM" id="MobiDB-lite"/>
    </source>
</evidence>
<proteinExistence type="predicted"/>
<dbReference type="Proteomes" id="UP000054270">
    <property type="component" value="Unassembled WGS sequence"/>
</dbReference>
<feature type="region of interest" description="Disordered" evidence="1">
    <location>
        <begin position="1"/>
        <end position="209"/>
    </location>
</feature>
<feature type="compositionally biased region" description="Polar residues" evidence="1">
    <location>
        <begin position="83"/>
        <end position="92"/>
    </location>
</feature>
<gene>
    <name evidence="2" type="ORF">HYPSUDRAFT_80921</name>
</gene>
<feature type="compositionally biased region" description="Low complexity" evidence="1">
    <location>
        <begin position="221"/>
        <end position="233"/>
    </location>
</feature>
<feature type="compositionally biased region" description="Pro residues" evidence="1">
    <location>
        <begin position="1291"/>
        <end position="1300"/>
    </location>
</feature>
<feature type="compositionally biased region" description="Low complexity" evidence="1">
    <location>
        <begin position="630"/>
        <end position="643"/>
    </location>
</feature>
<feature type="compositionally biased region" description="Basic and acidic residues" evidence="1">
    <location>
        <begin position="404"/>
        <end position="414"/>
    </location>
</feature>
<feature type="compositionally biased region" description="Basic and acidic residues" evidence="1">
    <location>
        <begin position="540"/>
        <end position="549"/>
    </location>
</feature>
<organism evidence="2 3">
    <name type="scientific">Hypholoma sublateritium (strain FD-334 SS-4)</name>
    <dbReference type="NCBI Taxonomy" id="945553"/>
    <lineage>
        <taxon>Eukaryota</taxon>
        <taxon>Fungi</taxon>
        <taxon>Dikarya</taxon>
        <taxon>Basidiomycota</taxon>
        <taxon>Agaricomycotina</taxon>
        <taxon>Agaricomycetes</taxon>
        <taxon>Agaricomycetidae</taxon>
        <taxon>Agaricales</taxon>
        <taxon>Agaricineae</taxon>
        <taxon>Strophariaceae</taxon>
        <taxon>Hypholoma</taxon>
    </lineage>
</organism>
<feature type="region of interest" description="Disordered" evidence="1">
    <location>
        <begin position="221"/>
        <end position="273"/>
    </location>
</feature>
<feature type="compositionally biased region" description="Polar residues" evidence="1">
    <location>
        <begin position="149"/>
        <end position="181"/>
    </location>
</feature>
<feature type="region of interest" description="Disordered" evidence="1">
    <location>
        <begin position="317"/>
        <end position="364"/>
    </location>
</feature>
<accession>A0A0D2P0H8</accession>